<keyword evidence="1 3" id="KW-0547">Nucleotide-binding</keyword>
<reference evidence="6" key="1">
    <citation type="submission" date="2023-07" db="EMBL/GenBank/DDBJ databases">
        <authorList>
            <consortium name="AG Swart"/>
            <person name="Singh M."/>
            <person name="Singh A."/>
            <person name="Seah K."/>
            <person name="Emmerich C."/>
        </authorList>
    </citation>
    <scope>NUCLEOTIDE SEQUENCE</scope>
    <source>
        <strain evidence="6">DP1</strain>
    </source>
</reference>
<evidence type="ECO:0000256" key="4">
    <source>
        <dbReference type="RuleBase" id="RU000304"/>
    </source>
</evidence>
<keyword evidence="4" id="KW-0418">Kinase</keyword>
<dbReference type="GO" id="GO:0044773">
    <property type="term" value="P:mitotic DNA damage checkpoint signaling"/>
    <property type="evidence" value="ECO:0007669"/>
    <property type="project" value="TreeGrafter"/>
</dbReference>
<accession>A0AAD1U066</accession>
<evidence type="ECO:0000313" key="7">
    <source>
        <dbReference type="Proteomes" id="UP001295684"/>
    </source>
</evidence>
<evidence type="ECO:0000259" key="5">
    <source>
        <dbReference type="PROSITE" id="PS50011"/>
    </source>
</evidence>
<dbReference type="SUPFAM" id="SSF56112">
    <property type="entry name" value="Protein kinase-like (PK-like)"/>
    <property type="match status" value="1"/>
</dbReference>
<dbReference type="InterPro" id="IPR008271">
    <property type="entry name" value="Ser/Thr_kinase_AS"/>
</dbReference>
<keyword evidence="4" id="KW-0723">Serine/threonine-protein kinase</keyword>
<dbReference type="SMART" id="SM00220">
    <property type="entry name" value="S_TKc"/>
    <property type="match status" value="1"/>
</dbReference>
<dbReference type="PROSITE" id="PS50011">
    <property type="entry name" value="PROTEIN_KINASE_DOM"/>
    <property type="match status" value="1"/>
</dbReference>
<comment type="caution">
    <text evidence="6">The sequence shown here is derived from an EMBL/GenBank/DDBJ whole genome shotgun (WGS) entry which is preliminary data.</text>
</comment>
<evidence type="ECO:0000256" key="1">
    <source>
        <dbReference type="ARBA" id="ARBA00022741"/>
    </source>
</evidence>
<dbReference type="InterPro" id="IPR000719">
    <property type="entry name" value="Prot_kinase_dom"/>
</dbReference>
<dbReference type="Pfam" id="PF00069">
    <property type="entry name" value="Pkinase"/>
    <property type="match status" value="1"/>
</dbReference>
<keyword evidence="7" id="KW-1185">Reference proteome</keyword>
<comment type="similarity">
    <text evidence="4">Belongs to the protein kinase superfamily.</text>
</comment>
<evidence type="ECO:0000256" key="2">
    <source>
        <dbReference type="ARBA" id="ARBA00022840"/>
    </source>
</evidence>
<dbReference type="PROSITE" id="PS00108">
    <property type="entry name" value="PROTEIN_KINASE_ST"/>
    <property type="match status" value="1"/>
</dbReference>
<gene>
    <name evidence="6" type="ORF">ECRASSUSDP1_LOCUS193</name>
</gene>
<dbReference type="EMBL" id="CAMPGE010000183">
    <property type="protein sequence ID" value="CAI2358910.1"/>
    <property type="molecule type" value="Genomic_DNA"/>
</dbReference>
<dbReference type="PANTHER" id="PTHR44167">
    <property type="entry name" value="OVARIAN-SPECIFIC SERINE/THREONINE-PROTEIN KINASE LOK-RELATED"/>
    <property type="match status" value="1"/>
</dbReference>
<dbReference type="InterPro" id="IPR017441">
    <property type="entry name" value="Protein_kinase_ATP_BS"/>
</dbReference>
<evidence type="ECO:0000313" key="6">
    <source>
        <dbReference type="EMBL" id="CAI2358910.1"/>
    </source>
</evidence>
<organism evidence="6 7">
    <name type="scientific">Euplotes crassus</name>
    <dbReference type="NCBI Taxonomy" id="5936"/>
    <lineage>
        <taxon>Eukaryota</taxon>
        <taxon>Sar</taxon>
        <taxon>Alveolata</taxon>
        <taxon>Ciliophora</taxon>
        <taxon>Intramacronucleata</taxon>
        <taxon>Spirotrichea</taxon>
        <taxon>Hypotrichia</taxon>
        <taxon>Euplotida</taxon>
        <taxon>Euplotidae</taxon>
        <taxon>Moneuplotes</taxon>
    </lineage>
</organism>
<sequence length="333" mass="37462">MESRENLSEKSVSSKTISHNIDLLSMSKKSVSSTSLRKRVARRRQFSSLSVSTNKEDSSDEGSSPSYDLKKNYNIIKSLGCGTYALVQLAEEKGTGRQVAIKISRGINSRDLLKSEYDILSKVSHERIIKPLSFQENSAKKESYLIMEYFEGQNLNEFIEENGVLGQTDARLIFNQLLSAVEALHSARIAHRDIKPENILVNKDLQIKLVDFNISKVYKPLKEDEKTKFSSIFYTHISTPLYAAPELRTSIGYTESIDIWGLGIVLLSMLCGTLQDEKLPSGTAERMLSLQGVISLKIEESKCSEFLLSLLSEDPEERPIASECRLSSWMSEE</sequence>
<dbReference type="Proteomes" id="UP001295684">
    <property type="component" value="Unassembled WGS sequence"/>
</dbReference>
<dbReference type="AlphaFoldDB" id="A0AAD1U066"/>
<feature type="binding site" evidence="3">
    <location>
        <position position="102"/>
    </location>
    <ligand>
        <name>ATP</name>
        <dbReference type="ChEBI" id="CHEBI:30616"/>
    </ligand>
</feature>
<dbReference type="PANTHER" id="PTHR44167:SF24">
    <property type="entry name" value="SERINE_THREONINE-PROTEIN KINASE CHK2"/>
    <property type="match status" value="1"/>
</dbReference>
<dbReference type="GO" id="GO:0005634">
    <property type="term" value="C:nucleus"/>
    <property type="evidence" value="ECO:0007669"/>
    <property type="project" value="TreeGrafter"/>
</dbReference>
<dbReference type="InterPro" id="IPR011009">
    <property type="entry name" value="Kinase-like_dom_sf"/>
</dbReference>
<dbReference type="GO" id="GO:0005524">
    <property type="term" value="F:ATP binding"/>
    <property type="evidence" value="ECO:0007669"/>
    <property type="project" value="UniProtKB-UniRule"/>
</dbReference>
<evidence type="ECO:0000256" key="3">
    <source>
        <dbReference type="PROSITE-ProRule" id="PRU10141"/>
    </source>
</evidence>
<feature type="domain" description="Protein kinase" evidence="5">
    <location>
        <begin position="73"/>
        <end position="330"/>
    </location>
</feature>
<keyword evidence="2 3" id="KW-0067">ATP-binding</keyword>
<proteinExistence type="inferred from homology"/>
<dbReference type="GO" id="GO:0004674">
    <property type="term" value="F:protein serine/threonine kinase activity"/>
    <property type="evidence" value="ECO:0007669"/>
    <property type="project" value="UniProtKB-KW"/>
</dbReference>
<dbReference type="Gene3D" id="1.10.510.10">
    <property type="entry name" value="Transferase(Phosphotransferase) domain 1"/>
    <property type="match status" value="1"/>
</dbReference>
<protein>
    <recommendedName>
        <fullName evidence="5">Protein kinase domain-containing protein</fullName>
    </recommendedName>
</protein>
<name>A0AAD1U066_EUPCR</name>
<dbReference type="PROSITE" id="PS00107">
    <property type="entry name" value="PROTEIN_KINASE_ATP"/>
    <property type="match status" value="1"/>
</dbReference>
<keyword evidence="4" id="KW-0808">Transferase</keyword>